<dbReference type="EMBL" id="CP033239">
    <property type="protein sequence ID" value="AZF78325.1"/>
    <property type="molecule type" value="Genomic_DNA"/>
</dbReference>
<dbReference type="EMBL" id="LT549890">
    <property type="protein sequence ID" value="SAI83581.1"/>
    <property type="molecule type" value="Genomic_DNA"/>
</dbReference>
<reference evidence="12" key="2">
    <citation type="submission" date="2016-04" db="EMBL/GenBank/DDBJ databases">
        <authorList>
            <person name="Evans L.H."/>
            <person name="Alamgir A."/>
            <person name="Owens N."/>
            <person name="Weber N.D."/>
            <person name="Virtaneva K."/>
            <person name="Barbian K."/>
            <person name="Babar A."/>
            <person name="Rosenke K."/>
        </authorList>
    </citation>
    <scope>NUCLEOTIDE SEQUENCE</scope>
    <source>
        <strain evidence="12">P1</strain>
    </source>
</reference>
<dbReference type="EMBL" id="CP011055">
    <property type="protein sequence ID" value="AKA73385.1"/>
    <property type="molecule type" value="Genomic_DNA"/>
</dbReference>
<protein>
    <submittedName>
        <fullName evidence="2">Uncharacterized protein</fullName>
    </submittedName>
</protein>
<evidence type="ECO:0000313" key="24">
    <source>
        <dbReference type="Proteomes" id="UP000594632"/>
    </source>
</evidence>
<sequence length="205" mass="24261">MQLYKYSLKDGYLVPNENGDVTVFVEGNFISITDKNGNKIEGARFKYLGNEYLLLEKLRYLAKLVNVDVDEDVLLAHPTLRNRTLAINKLMGELFEVFIYNLLLAKDYKVKRQFEIYPSLRKFTHTRWHNRPDFIVEDKLVIEAKIHKNDYLQTLEYSKYFKYGMAVFPFTGECRVPKGWICIFNTTKDQSRFYSLLEDLLSRVK</sequence>
<dbReference type="Proteomes" id="UP000594632">
    <property type="component" value="Chromosome"/>
</dbReference>
<dbReference type="EMBL" id="CP033237">
    <property type="protein sequence ID" value="AZF73093.1"/>
    <property type="molecule type" value="Genomic_DNA"/>
</dbReference>
<evidence type="ECO:0000313" key="2">
    <source>
        <dbReference type="EMBL" id="AKA76084.1"/>
    </source>
</evidence>
<reference evidence="16" key="3">
    <citation type="submission" date="2016-04" db="EMBL/GenBank/DDBJ databases">
        <authorList>
            <person name="Shah S.A."/>
            <person name="Garrett R.A."/>
        </authorList>
    </citation>
    <scope>NUCLEOTIDE SEQUENCE [LARGE SCALE GENOMIC DNA]</scope>
    <source>
        <strain evidence="16">ATCC 35091 / DSM 1616 / JCM 8930 / NBRC 15331 / P1</strain>
    </source>
</reference>
<dbReference type="KEGG" id="ssol:SULB_1044"/>
<dbReference type="Proteomes" id="UP000282269">
    <property type="component" value="Chromosome"/>
</dbReference>
<evidence type="ECO:0000313" key="8">
    <source>
        <dbReference type="EMBL" id="AZF78325.1"/>
    </source>
</evidence>
<dbReference type="OrthoDB" id="35579at2157"/>
<evidence type="ECO:0000313" key="22">
    <source>
        <dbReference type="Proteomes" id="UP000278715"/>
    </source>
</evidence>
<dbReference type="OMA" id="RYHNTPD"/>
<dbReference type="Proteomes" id="UP000273443">
    <property type="component" value="Chromosome"/>
</dbReference>
<evidence type="ECO:0000313" key="11">
    <source>
        <dbReference type="EMBL" id="QPG50365.1"/>
    </source>
</evidence>
<evidence type="ECO:0000313" key="7">
    <source>
        <dbReference type="EMBL" id="AZF75718.1"/>
    </source>
</evidence>
<dbReference type="GeneID" id="44128988"/>
<reference evidence="11 24" key="6">
    <citation type="journal article" date="2020" name="Nat. Commun.">
        <title>The structures of two archaeal type IV pili illuminate evolutionary relationships.</title>
        <authorList>
            <person name="Wang F."/>
            <person name="Baquero D.P."/>
            <person name="Su Z."/>
            <person name="Beltran L.C."/>
            <person name="Prangishvili D."/>
            <person name="Krupovic M."/>
            <person name="Egelman E.H."/>
        </authorList>
    </citation>
    <scope>NUCLEOTIDE SEQUENCE [LARGE SCALE GENOMIC DNA]</scope>
    <source>
        <strain evidence="11 24">POZ149</strain>
    </source>
</reference>
<evidence type="ECO:0000313" key="3">
    <source>
        <dbReference type="EMBL" id="AKA78777.1"/>
    </source>
</evidence>
<organism evidence="2 13">
    <name type="scientific">Saccharolobus solfataricus</name>
    <name type="common">Sulfolobus solfataricus</name>
    <dbReference type="NCBI Taxonomy" id="2287"/>
    <lineage>
        <taxon>Archaea</taxon>
        <taxon>Thermoproteota</taxon>
        <taxon>Thermoprotei</taxon>
        <taxon>Sulfolobales</taxon>
        <taxon>Sulfolobaceae</taxon>
        <taxon>Saccharolobus</taxon>
    </lineage>
</organism>
<reference evidence="17 18" key="4">
    <citation type="journal article" date="2018" name="Proc. Natl. Acad. Sci. U.S.A.">
        <title>Nonmutational mechanism of inheritance in the Archaeon Sulfolobus solfataricus.</title>
        <authorList>
            <person name="Payne S."/>
            <person name="McCarthy S."/>
            <person name="Johnson T."/>
            <person name="North E."/>
            <person name="Blum P."/>
        </authorList>
    </citation>
    <scope>NUCLEOTIDE SEQUENCE [LARGE SCALE GENOMIC DNA]</scope>
    <source>
        <strain evidence="5 17">SARC-H</strain>
        <strain evidence="6 21">SARC-I</strain>
        <strain evidence="8 22">SARC-N</strain>
        <strain evidence="9 23">SARC-O</strain>
        <strain evidence="10 18">SUL120</strain>
        <strain evidence="4 19">SULG</strain>
        <strain evidence="7 20">SULM</strain>
    </source>
</reference>
<evidence type="ECO:0000313" key="13">
    <source>
        <dbReference type="Proteomes" id="UP000033057"/>
    </source>
</evidence>
<dbReference type="EMBL" id="CP033238">
    <property type="protein sequence ID" value="AZF75718.1"/>
    <property type="molecule type" value="Genomic_DNA"/>
</dbReference>
<evidence type="ECO:0000313" key="1">
    <source>
        <dbReference type="EMBL" id="AKA73385.1"/>
    </source>
</evidence>
<dbReference type="EMBL" id="CP011057">
    <property type="protein sequence ID" value="AKA78777.1"/>
    <property type="molecule type" value="Genomic_DNA"/>
</dbReference>
<dbReference type="Proteomes" id="UP000033106">
    <property type="component" value="Chromosome"/>
</dbReference>
<dbReference type="RefSeq" id="WP_009989614.1">
    <property type="nucleotide sequence ID" value="NZ_CP011055.2"/>
</dbReference>
<evidence type="ECO:0000313" key="21">
    <source>
        <dbReference type="Proteomes" id="UP000275843"/>
    </source>
</evidence>
<dbReference type="EMBL" id="CP033236">
    <property type="protein sequence ID" value="AZF70473.1"/>
    <property type="molecule type" value="Genomic_DNA"/>
</dbReference>
<reference evidence="2" key="5">
    <citation type="submission" date="2018-10" db="EMBL/GenBank/DDBJ databases">
        <authorList>
            <person name="McCarthy S."/>
            <person name="Gradnigo J."/>
            <person name="Johnson T."/>
            <person name="Payne S."/>
            <person name="Lipzen A."/>
            <person name="Schackwitz W."/>
            <person name="Martin J."/>
            <person name="Moriyama E."/>
            <person name="Blum P."/>
        </authorList>
    </citation>
    <scope>NUCLEOTIDE SEQUENCE</scope>
    <source>
        <strain evidence="1">SARC-B</strain>
        <strain evidence="2">SARC-C</strain>
        <strain evidence="3">SULA</strain>
    </source>
</reference>
<dbReference type="EMBL" id="CP033241">
    <property type="protein sequence ID" value="AZF83571.1"/>
    <property type="molecule type" value="Genomic_DNA"/>
</dbReference>
<dbReference type="Proteomes" id="UP000076770">
    <property type="component" value="Chromosome i"/>
</dbReference>
<dbReference type="AlphaFoldDB" id="A0A0E3MFM4"/>
<evidence type="ECO:0000313" key="15">
    <source>
        <dbReference type="Proteomes" id="UP000033106"/>
    </source>
</evidence>
<dbReference type="EMBL" id="CP011056">
    <property type="protein sequence ID" value="AKA76084.1"/>
    <property type="molecule type" value="Genomic_DNA"/>
</dbReference>
<gene>
    <name evidence="11" type="ORF">HFC64_11600</name>
    <name evidence="12" type="ORF">SSOP1_0027</name>
    <name evidence="3" type="ORF">SULA_1042</name>
    <name evidence="1" type="ORF">SULB_1044</name>
    <name evidence="2" type="ORF">SULC_1043</name>
    <name evidence="4" type="ORF">SULG_05120</name>
    <name evidence="5" type="ORF">SULH_05120</name>
    <name evidence="6" type="ORF">SULI_05120</name>
    <name evidence="7" type="ORF">SULM_05120</name>
    <name evidence="8" type="ORF">SULN_05120</name>
    <name evidence="9" type="ORF">SULO_05130</name>
    <name evidence="10" type="ORF">SULZ_05365</name>
</gene>
<evidence type="ECO:0000313" key="5">
    <source>
        <dbReference type="EMBL" id="AZF70473.1"/>
    </source>
</evidence>
<evidence type="ECO:0000313" key="12">
    <source>
        <dbReference type="EMBL" id="SAI83581.1"/>
    </source>
</evidence>
<evidence type="ECO:0000313" key="14">
    <source>
        <dbReference type="Proteomes" id="UP000033085"/>
    </source>
</evidence>
<dbReference type="PATRIC" id="fig|2287.6.peg.1104"/>
<dbReference type="Proteomes" id="UP000033085">
    <property type="component" value="Chromosome"/>
</dbReference>
<evidence type="ECO:0000313" key="18">
    <source>
        <dbReference type="Proteomes" id="UP000269431"/>
    </source>
</evidence>
<dbReference type="Proteomes" id="UP000033057">
    <property type="component" value="Chromosome"/>
</dbReference>
<evidence type="ECO:0000313" key="23">
    <source>
        <dbReference type="Proteomes" id="UP000282269"/>
    </source>
</evidence>
<dbReference type="Proteomes" id="UP000275843">
    <property type="component" value="Chromosome"/>
</dbReference>
<dbReference type="Proteomes" id="UP000273194">
    <property type="component" value="Chromosome"/>
</dbReference>
<dbReference type="KEGG" id="ssof:SULC_1043"/>
<evidence type="ECO:0000313" key="20">
    <source>
        <dbReference type="Proteomes" id="UP000273443"/>
    </source>
</evidence>
<evidence type="ECO:0000313" key="17">
    <source>
        <dbReference type="Proteomes" id="UP000267993"/>
    </source>
</evidence>
<name>A0A0E3MFM4_SACSO</name>
<dbReference type="KEGG" id="ssoa:SULA_1042"/>
<evidence type="ECO:0000313" key="6">
    <source>
        <dbReference type="EMBL" id="AZF73093.1"/>
    </source>
</evidence>
<dbReference type="Proteomes" id="UP000269431">
    <property type="component" value="Chromosome"/>
</dbReference>
<dbReference type="GeneID" id="1455283"/>
<evidence type="ECO:0000313" key="10">
    <source>
        <dbReference type="EMBL" id="AZF83571.1"/>
    </source>
</evidence>
<evidence type="ECO:0000313" key="19">
    <source>
        <dbReference type="Proteomes" id="UP000273194"/>
    </source>
</evidence>
<dbReference type="EMBL" id="CP033240">
    <property type="protein sequence ID" value="AZF80931.1"/>
    <property type="molecule type" value="Genomic_DNA"/>
</dbReference>
<evidence type="ECO:0000313" key="9">
    <source>
        <dbReference type="EMBL" id="AZF80931.1"/>
    </source>
</evidence>
<dbReference type="Proteomes" id="UP000278715">
    <property type="component" value="Chromosome"/>
</dbReference>
<accession>A0A0E3MFM4</accession>
<dbReference type="EMBL" id="CP050869">
    <property type="protein sequence ID" value="QPG50365.1"/>
    <property type="molecule type" value="Genomic_DNA"/>
</dbReference>
<dbReference type="EMBL" id="CP033235">
    <property type="protein sequence ID" value="AZF67853.1"/>
    <property type="molecule type" value="Genomic_DNA"/>
</dbReference>
<evidence type="ECO:0000313" key="4">
    <source>
        <dbReference type="EMBL" id="AZF67853.1"/>
    </source>
</evidence>
<dbReference type="Proteomes" id="UP000267993">
    <property type="component" value="Chromosome"/>
</dbReference>
<proteinExistence type="predicted"/>
<reference evidence="13 14" key="1">
    <citation type="journal article" date="2015" name="Genome Announc.">
        <title>Complete Genome Sequence of Sulfolobus solfataricus Strain 98/2 and Evolved Derivatives.</title>
        <authorList>
            <person name="McCarthy S."/>
            <person name="Gradnigo J."/>
            <person name="Johnson T."/>
            <person name="Payne S."/>
            <person name="Lipzen A."/>
            <person name="Martin J."/>
            <person name="Schackwitz W."/>
            <person name="Moriyama E."/>
            <person name="Blum P."/>
        </authorList>
    </citation>
    <scope>NUCLEOTIDE SEQUENCE [LARGE SCALE GENOMIC DNA]</scope>
    <source>
        <strain evidence="13">98/2 SULC</strain>
        <strain evidence="1">SARC-B</strain>
        <strain evidence="2">SARC-C</strain>
        <strain evidence="3 15">SULA</strain>
        <strain evidence="14">SULB</strain>
    </source>
</reference>
<evidence type="ECO:0000313" key="16">
    <source>
        <dbReference type="Proteomes" id="UP000076770"/>
    </source>
</evidence>